<dbReference type="RefSeq" id="WP_121638726.1">
    <property type="nucleotide sequence ID" value="NZ_CP033067.1"/>
</dbReference>
<gene>
    <name evidence="1" type="ORF">D9T18_20395</name>
</gene>
<keyword evidence="1" id="KW-0614">Plasmid</keyword>
<reference evidence="1 2" key="1">
    <citation type="submission" date="2018-10" db="EMBL/GenBank/DDBJ databases">
        <title>Complete Genome Sequence and Transcriptomic Profiles of a Marine Bacterium, Pseudoalteromonas agarivorans Hao 2018.</title>
        <authorList>
            <person name="Hao L."/>
        </authorList>
    </citation>
    <scope>NUCLEOTIDE SEQUENCE [LARGE SCALE GENOMIC DNA]</scope>
    <source>
        <strain evidence="1 2">Hao 2018</strain>
        <plasmid evidence="1 2">unnamed</plasmid>
    </source>
</reference>
<geneLocation type="plasmid" evidence="1 2">
    <name>unnamed</name>
</geneLocation>
<dbReference type="AlphaFoldDB" id="A0AAD0XEA3"/>
<dbReference type="Proteomes" id="UP000279995">
    <property type="component" value="Plasmid unnamed"/>
</dbReference>
<evidence type="ECO:0000313" key="1">
    <source>
        <dbReference type="EMBL" id="AYM89052.1"/>
    </source>
</evidence>
<protein>
    <submittedName>
        <fullName evidence="1">Uncharacterized protein</fullName>
    </submittedName>
</protein>
<dbReference type="GeneID" id="39469360"/>
<evidence type="ECO:0000313" key="2">
    <source>
        <dbReference type="Proteomes" id="UP000279995"/>
    </source>
</evidence>
<accession>A0AAD0XEA3</accession>
<dbReference type="EMBL" id="CP033067">
    <property type="protein sequence ID" value="AYM89052.1"/>
    <property type="molecule type" value="Genomic_DNA"/>
</dbReference>
<organism evidence="1 2">
    <name type="scientific">Pseudoalteromonas agarivorans</name>
    <dbReference type="NCBI Taxonomy" id="176102"/>
    <lineage>
        <taxon>Bacteria</taxon>
        <taxon>Pseudomonadati</taxon>
        <taxon>Pseudomonadota</taxon>
        <taxon>Gammaproteobacteria</taxon>
        <taxon>Alteromonadales</taxon>
        <taxon>Pseudoalteromonadaceae</taxon>
        <taxon>Pseudoalteromonas</taxon>
    </lineage>
</organism>
<name>A0AAD0XEA3_9GAMM</name>
<sequence length="173" mass="20225">MINNVQITSLSLQVKTVQVDFKKLTRTTLNALPVLPPAWHDLYQSKEMIMLGKIAKDVTEQIFRKRGYIKLNEIPFECGLVVHYDEQLFLTSIPSITNNYNFSQLWSELDNEYKAISSDLYGYKWPEDECLTKDECDKLNHELDLLRKKKENIEEQVLNSINVISSTTKYLFI</sequence>
<proteinExistence type="predicted"/>